<keyword evidence="5" id="KW-1185">Reference proteome</keyword>
<evidence type="ECO:0000313" key="3">
    <source>
        <dbReference type="EMBL" id="KAF5794226.1"/>
    </source>
</evidence>
<dbReference type="Pfam" id="PF00098">
    <property type="entry name" value="zf-CCHC"/>
    <property type="match status" value="1"/>
</dbReference>
<dbReference type="GO" id="GO:0008270">
    <property type="term" value="F:zinc ion binding"/>
    <property type="evidence" value="ECO:0007669"/>
    <property type="project" value="UniProtKB-KW"/>
</dbReference>
<dbReference type="Gene3D" id="4.10.60.10">
    <property type="entry name" value="Zinc finger, CCHC-type"/>
    <property type="match status" value="1"/>
</dbReference>
<evidence type="ECO:0000256" key="1">
    <source>
        <dbReference type="PROSITE-ProRule" id="PRU00047"/>
    </source>
</evidence>
<protein>
    <submittedName>
        <fullName evidence="4">Putative zinc finger, CCHC-type</fullName>
    </submittedName>
    <submittedName>
        <fullName evidence="3">Transcription factor interactor and regulator CCHC(Zn) family</fullName>
    </submittedName>
</protein>
<reference evidence="4" key="2">
    <citation type="submission" date="2017-02" db="EMBL/GenBank/DDBJ databases">
        <title>Sunflower complete genome.</title>
        <authorList>
            <person name="Langlade N."/>
            <person name="Munos S."/>
        </authorList>
    </citation>
    <scope>NUCLEOTIDE SEQUENCE [LARGE SCALE GENOMIC DNA]</scope>
    <source>
        <tissue evidence="4">Leaves</tissue>
    </source>
</reference>
<evidence type="ECO:0000313" key="4">
    <source>
        <dbReference type="EMBL" id="OTG17708.1"/>
    </source>
</evidence>
<dbReference type="Gramene" id="mRNA:HanXRQr2_Chr08g0325741">
    <property type="protein sequence ID" value="CDS:HanXRQr2_Chr08g0325741.1"/>
    <property type="gene ID" value="HanXRQr2_Chr08g0325741"/>
</dbReference>
<dbReference type="AlphaFoldDB" id="A0A251U2V9"/>
<keyword evidence="1" id="KW-0863">Zinc-finger</keyword>
<evidence type="ECO:0000259" key="2">
    <source>
        <dbReference type="PROSITE" id="PS50158"/>
    </source>
</evidence>
<dbReference type="SMART" id="SM00343">
    <property type="entry name" value="ZnF_C2HC"/>
    <property type="match status" value="1"/>
</dbReference>
<organism evidence="4 5">
    <name type="scientific">Helianthus annuus</name>
    <name type="common">Common sunflower</name>
    <dbReference type="NCBI Taxonomy" id="4232"/>
    <lineage>
        <taxon>Eukaryota</taxon>
        <taxon>Viridiplantae</taxon>
        <taxon>Streptophyta</taxon>
        <taxon>Embryophyta</taxon>
        <taxon>Tracheophyta</taxon>
        <taxon>Spermatophyta</taxon>
        <taxon>Magnoliopsida</taxon>
        <taxon>eudicotyledons</taxon>
        <taxon>Gunneridae</taxon>
        <taxon>Pentapetalae</taxon>
        <taxon>asterids</taxon>
        <taxon>campanulids</taxon>
        <taxon>Asterales</taxon>
        <taxon>Asteraceae</taxon>
        <taxon>Asteroideae</taxon>
        <taxon>Heliantheae alliance</taxon>
        <taxon>Heliantheae</taxon>
        <taxon>Helianthus</taxon>
    </lineage>
</organism>
<dbReference type="InterPro" id="IPR036875">
    <property type="entry name" value="Znf_CCHC_sf"/>
</dbReference>
<dbReference type="InParanoid" id="A0A251U2V9"/>
<reference evidence="3" key="3">
    <citation type="submission" date="2020-06" db="EMBL/GenBank/DDBJ databases">
        <title>Helianthus annuus Genome sequencing and assembly Release 2.</title>
        <authorList>
            <person name="Gouzy J."/>
            <person name="Langlade N."/>
            <person name="Munos S."/>
        </authorList>
    </citation>
    <scope>NUCLEOTIDE SEQUENCE</scope>
    <source>
        <tissue evidence="3">Leaves</tissue>
    </source>
</reference>
<accession>A0A251U2V9</accession>
<gene>
    <name evidence="4" type="ORF">HannXRQ_Chr08g0215121</name>
    <name evidence="3" type="ORF">HanXRQr2_Chr08g0325741</name>
</gene>
<proteinExistence type="predicted"/>
<dbReference type="PROSITE" id="PS50158">
    <property type="entry name" value="ZF_CCHC"/>
    <property type="match status" value="1"/>
</dbReference>
<keyword evidence="1" id="KW-0479">Metal-binding</keyword>
<name>A0A251U2V9_HELAN</name>
<dbReference type="SUPFAM" id="SSF57756">
    <property type="entry name" value="Retrovirus zinc finger-like domains"/>
    <property type="match status" value="1"/>
</dbReference>
<dbReference type="Proteomes" id="UP000215914">
    <property type="component" value="Chromosome 8"/>
</dbReference>
<dbReference type="InterPro" id="IPR001878">
    <property type="entry name" value="Znf_CCHC"/>
</dbReference>
<dbReference type="GO" id="GO:0003676">
    <property type="term" value="F:nucleic acid binding"/>
    <property type="evidence" value="ECO:0007669"/>
    <property type="project" value="InterPro"/>
</dbReference>
<feature type="domain" description="CCHC-type" evidence="2">
    <location>
        <begin position="82"/>
        <end position="97"/>
    </location>
</feature>
<keyword evidence="1" id="KW-0862">Zinc</keyword>
<sequence>MELLNTLEGSYCGLLDSQIRNINLTNEEYQQIDKEEMKMMDVKWAFLSAVRTAKKFMERTRRTSLASKKDSKYGFDKNMVTCFNCREKGHFKRECTKPPILGNQYPFNQNQQRQPNQNTNITNNTKRAMVPVGNSNQVGPSNTNSYRALIV</sequence>
<dbReference type="EMBL" id="MNCJ02000323">
    <property type="protein sequence ID" value="KAF5794226.1"/>
    <property type="molecule type" value="Genomic_DNA"/>
</dbReference>
<evidence type="ECO:0000313" key="5">
    <source>
        <dbReference type="Proteomes" id="UP000215914"/>
    </source>
</evidence>
<dbReference type="EMBL" id="CM007897">
    <property type="protein sequence ID" value="OTG17708.1"/>
    <property type="molecule type" value="Genomic_DNA"/>
</dbReference>
<reference evidence="3 5" key="1">
    <citation type="journal article" date="2017" name="Nature">
        <title>The sunflower genome provides insights into oil metabolism, flowering and Asterid evolution.</title>
        <authorList>
            <person name="Badouin H."/>
            <person name="Gouzy J."/>
            <person name="Grassa C.J."/>
            <person name="Murat F."/>
            <person name="Staton S.E."/>
            <person name="Cottret L."/>
            <person name="Lelandais-Briere C."/>
            <person name="Owens G.L."/>
            <person name="Carrere S."/>
            <person name="Mayjonade B."/>
            <person name="Legrand L."/>
            <person name="Gill N."/>
            <person name="Kane N.C."/>
            <person name="Bowers J.E."/>
            <person name="Hubner S."/>
            <person name="Bellec A."/>
            <person name="Berard A."/>
            <person name="Berges H."/>
            <person name="Blanchet N."/>
            <person name="Boniface M.C."/>
            <person name="Brunel D."/>
            <person name="Catrice O."/>
            <person name="Chaidir N."/>
            <person name="Claudel C."/>
            <person name="Donnadieu C."/>
            <person name="Faraut T."/>
            <person name="Fievet G."/>
            <person name="Helmstetter N."/>
            <person name="King M."/>
            <person name="Knapp S.J."/>
            <person name="Lai Z."/>
            <person name="Le Paslier M.C."/>
            <person name="Lippi Y."/>
            <person name="Lorenzon L."/>
            <person name="Mandel J.R."/>
            <person name="Marage G."/>
            <person name="Marchand G."/>
            <person name="Marquand E."/>
            <person name="Bret-Mestries E."/>
            <person name="Morien E."/>
            <person name="Nambeesan S."/>
            <person name="Nguyen T."/>
            <person name="Pegot-Espagnet P."/>
            <person name="Pouilly N."/>
            <person name="Raftis F."/>
            <person name="Sallet E."/>
            <person name="Schiex T."/>
            <person name="Thomas J."/>
            <person name="Vandecasteele C."/>
            <person name="Vares D."/>
            <person name="Vear F."/>
            <person name="Vautrin S."/>
            <person name="Crespi M."/>
            <person name="Mangin B."/>
            <person name="Burke J.M."/>
            <person name="Salse J."/>
            <person name="Munos S."/>
            <person name="Vincourt P."/>
            <person name="Rieseberg L.H."/>
            <person name="Langlade N.B."/>
        </authorList>
    </citation>
    <scope>NUCLEOTIDE SEQUENCE [LARGE SCALE GENOMIC DNA]</scope>
    <source>
        <strain evidence="5">cv. SF193</strain>
        <tissue evidence="3">Leaves</tissue>
    </source>
</reference>